<evidence type="ECO:0000313" key="5">
    <source>
        <dbReference type="EMBL" id="KIO72064.1"/>
    </source>
</evidence>
<evidence type="ECO:0000256" key="1">
    <source>
        <dbReference type="ARBA" id="ARBA00023015"/>
    </source>
</evidence>
<dbReference type="SMART" id="SM00421">
    <property type="entry name" value="HTH_LUXR"/>
    <property type="match status" value="1"/>
</dbReference>
<comment type="caution">
    <text evidence="5">The sequence shown here is derived from an EMBL/GenBank/DDBJ whole genome shotgun (WGS) entry which is preliminary data.</text>
</comment>
<accession>A0ABD4A655</accession>
<dbReference type="Gene3D" id="3.30.450.40">
    <property type="match status" value="1"/>
</dbReference>
<reference evidence="5 6" key="1">
    <citation type="submission" date="2015-01" db="EMBL/GenBank/DDBJ databases">
        <title>Draft Genome Sequences of Four Bacillus thermoamylovorans Strains, Isolated From Food Products.</title>
        <authorList>
            <person name="Krawcyk A.O."/>
            <person name="Berendsen E.M."/>
            <person name="Eijlander R.T."/>
            <person name="de Jong A."/>
            <person name="Wells-Bennik M."/>
            <person name="Kuipers O.P."/>
        </authorList>
    </citation>
    <scope>NUCLEOTIDE SEQUENCE [LARGE SCALE GENOMIC DNA]</scope>
    <source>
        <strain evidence="5 6">B4167</strain>
    </source>
</reference>
<sequence>MSQSLNYHMNMVMMQGINLLRSNEKQIIYECKKILDYLKNTHKRTAESFEFAYNYFLKFFQSEEQSLENIIEEIRSEWMKTFYRPPETHQLIYILTLLENAVHKAIKENNEPSFRQPSVQYLFAKIYEDLILISKKDNFHIDHFCHELVMSKQLQIDWVARIQHEEKGYRLKNVIGISEKSIDPLLFKRIEPTWFWISESLLKITGENQSIKRDVFPVPWQNETLIFCIRDKDVSSIIPFLTYAMHLLEIVNEEHFGPNANQHWKDAVILFNDWIMRSKSLKEAIPNILYGYIQYLPFERCAFFYYSPDHQMGVGVYSYHFNYEEIQKLKVYVQQIPTLSKSLSKEAGSSDLSGHFQPIYIAEAADEIPAQYVERFQLKSLVVAPIYVPSEGKLIGGVILDQGPWKTFKLDRSTFSALLKFGRSSGELLSKFLNGFEWDLEQIELMKLSQREIDILQLLAEGASTTEAATLLNLSEYTVRDYISQLMKRLNAKNRTEAVVKAIRLGYIH</sequence>
<dbReference type="PANTHER" id="PTHR44688">
    <property type="entry name" value="DNA-BINDING TRANSCRIPTIONAL ACTIVATOR DEVR_DOSR"/>
    <property type="match status" value="1"/>
</dbReference>
<dbReference type="PRINTS" id="PR00038">
    <property type="entry name" value="HTHLUXR"/>
</dbReference>
<dbReference type="InterPro" id="IPR016032">
    <property type="entry name" value="Sig_transdc_resp-reg_C-effctor"/>
</dbReference>
<keyword evidence="1" id="KW-0805">Transcription regulation</keyword>
<dbReference type="Proteomes" id="UP000032076">
    <property type="component" value="Unassembled WGS sequence"/>
</dbReference>
<gene>
    <name evidence="5" type="ORF">B4167_3039</name>
</gene>
<dbReference type="EMBL" id="JXLU01000103">
    <property type="protein sequence ID" value="KIO72064.1"/>
    <property type="molecule type" value="Genomic_DNA"/>
</dbReference>
<proteinExistence type="predicted"/>
<evidence type="ECO:0000313" key="6">
    <source>
        <dbReference type="Proteomes" id="UP000032076"/>
    </source>
</evidence>
<dbReference type="Pfam" id="PF00196">
    <property type="entry name" value="GerE"/>
    <property type="match status" value="1"/>
</dbReference>
<dbReference type="InterPro" id="IPR036388">
    <property type="entry name" value="WH-like_DNA-bd_sf"/>
</dbReference>
<dbReference type="AlphaFoldDB" id="A0ABD4A655"/>
<dbReference type="GO" id="GO:0045892">
    <property type="term" value="P:negative regulation of DNA-templated transcription"/>
    <property type="evidence" value="ECO:0007669"/>
    <property type="project" value="UniProtKB-ARBA"/>
</dbReference>
<feature type="domain" description="HTH luxR-type" evidence="4">
    <location>
        <begin position="441"/>
        <end position="506"/>
    </location>
</feature>
<dbReference type="CDD" id="cd06170">
    <property type="entry name" value="LuxR_C_like"/>
    <property type="match status" value="1"/>
</dbReference>
<dbReference type="GO" id="GO:0003677">
    <property type="term" value="F:DNA binding"/>
    <property type="evidence" value="ECO:0007669"/>
    <property type="project" value="UniProtKB-KW"/>
</dbReference>
<dbReference type="PANTHER" id="PTHR44688:SF16">
    <property type="entry name" value="DNA-BINDING TRANSCRIPTIONAL ACTIVATOR DEVR_DOSR"/>
    <property type="match status" value="1"/>
</dbReference>
<name>A0ABD4A655_9BACI</name>
<evidence type="ECO:0000259" key="4">
    <source>
        <dbReference type="PROSITE" id="PS50043"/>
    </source>
</evidence>
<organism evidence="5 6">
    <name type="scientific">Caldibacillus thermoamylovorans</name>
    <dbReference type="NCBI Taxonomy" id="35841"/>
    <lineage>
        <taxon>Bacteria</taxon>
        <taxon>Bacillati</taxon>
        <taxon>Bacillota</taxon>
        <taxon>Bacilli</taxon>
        <taxon>Bacillales</taxon>
        <taxon>Bacillaceae</taxon>
        <taxon>Caldibacillus</taxon>
    </lineage>
</organism>
<dbReference type="RefSeq" id="WP_041845771.1">
    <property type="nucleotide sequence ID" value="NZ_JAQEZG010000014.1"/>
</dbReference>
<keyword evidence="2" id="KW-0238">DNA-binding</keyword>
<keyword evidence="3" id="KW-0804">Transcription</keyword>
<dbReference type="Gene3D" id="1.10.10.10">
    <property type="entry name" value="Winged helix-like DNA-binding domain superfamily/Winged helix DNA-binding domain"/>
    <property type="match status" value="1"/>
</dbReference>
<evidence type="ECO:0000256" key="3">
    <source>
        <dbReference type="ARBA" id="ARBA00023163"/>
    </source>
</evidence>
<dbReference type="SUPFAM" id="SSF46894">
    <property type="entry name" value="C-terminal effector domain of the bipartite response regulators"/>
    <property type="match status" value="1"/>
</dbReference>
<dbReference type="InterPro" id="IPR029016">
    <property type="entry name" value="GAF-like_dom_sf"/>
</dbReference>
<evidence type="ECO:0000256" key="2">
    <source>
        <dbReference type="ARBA" id="ARBA00023125"/>
    </source>
</evidence>
<dbReference type="PROSITE" id="PS50043">
    <property type="entry name" value="HTH_LUXR_2"/>
    <property type="match status" value="1"/>
</dbReference>
<protein>
    <recommendedName>
        <fullName evidence="4">HTH luxR-type domain-containing protein</fullName>
    </recommendedName>
</protein>
<dbReference type="SUPFAM" id="SSF55781">
    <property type="entry name" value="GAF domain-like"/>
    <property type="match status" value="1"/>
</dbReference>
<dbReference type="InterPro" id="IPR000792">
    <property type="entry name" value="Tscrpt_reg_LuxR_C"/>
</dbReference>